<dbReference type="RefSeq" id="WP_350344305.1">
    <property type="nucleotide sequence ID" value="NZ_CP158367.1"/>
</dbReference>
<keyword evidence="1" id="KW-1133">Transmembrane helix</keyword>
<sequence>MRRVDFYRLQTRNPFKKIFGILLAIGILAIIIPIVGVVVAASLGIAFVAVVIGVSIVSLTILAVLIFSIVSWPFKNVIDPDDDKDEPWDD</sequence>
<gene>
    <name evidence="2" type="ORF">PRVXT_000698</name>
</gene>
<evidence type="ECO:0000256" key="1">
    <source>
        <dbReference type="SAM" id="Phobius"/>
    </source>
</evidence>
<accession>A0AAU7VNR0</accession>
<evidence type="ECO:0000313" key="2">
    <source>
        <dbReference type="EMBL" id="XBX75561.1"/>
    </source>
</evidence>
<keyword evidence="1" id="KW-0472">Membrane</keyword>
<protein>
    <submittedName>
        <fullName evidence="2">Uncharacterized protein</fullName>
    </submittedName>
</protein>
<name>A0AAU7VNR0_9FIRM</name>
<dbReference type="AlphaFoldDB" id="A0AAU7VNR0"/>
<organism evidence="2">
    <name type="scientific">Proteinivorax tanatarense</name>
    <dbReference type="NCBI Taxonomy" id="1260629"/>
    <lineage>
        <taxon>Bacteria</taxon>
        <taxon>Bacillati</taxon>
        <taxon>Bacillota</taxon>
        <taxon>Clostridia</taxon>
        <taxon>Eubacteriales</taxon>
        <taxon>Proteinivoracaceae</taxon>
        <taxon>Proteinivorax</taxon>
    </lineage>
</organism>
<reference evidence="2" key="1">
    <citation type="journal article" date="2013" name="Extremophiles">
        <title>Proteinivorax tanatarense gen. nov., sp. nov., an anaerobic, haloalkaliphilic, proteolytic bacterium isolated from a decaying algal bloom, and proposal of Proteinivoraceae fam. nov.</title>
        <authorList>
            <person name="Kevbrin V."/>
            <person name="Boltyanskaya Y."/>
            <person name="Zhilina T."/>
            <person name="Kolganova T."/>
            <person name="Lavrentjeva E."/>
            <person name="Kuznetsov B."/>
        </authorList>
    </citation>
    <scope>NUCLEOTIDE SEQUENCE</scope>
    <source>
        <strain evidence="2">Z-910T</strain>
    </source>
</reference>
<reference evidence="2" key="2">
    <citation type="submission" date="2024-06" db="EMBL/GenBank/DDBJ databases">
        <authorList>
            <person name="Petrova K.O."/>
            <person name="Toshchakov S.V."/>
            <person name="Boltjanskaja Y.V."/>
            <person name="Kevbrin V."/>
        </authorList>
    </citation>
    <scope>NUCLEOTIDE SEQUENCE</scope>
    <source>
        <strain evidence="2">Z-910T</strain>
    </source>
</reference>
<feature type="transmembrane region" description="Helical" evidence="1">
    <location>
        <begin position="47"/>
        <end position="70"/>
    </location>
</feature>
<proteinExistence type="predicted"/>
<feature type="transmembrane region" description="Helical" evidence="1">
    <location>
        <begin position="21"/>
        <end position="41"/>
    </location>
</feature>
<dbReference type="EMBL" id="CP158367">
    <property type="protein sequence ID" value="XBX75561.1"/>
    <property type="molecule type" value="Genomic_DNA"/>
</dbReference>
<keyword evidence="1" id="KW-0812">Transmembrane</keyword>